<dbReference type="OrthoDB" id="9808813at2"/>
<gene>
    <name evidence="7" type="primary">dinP</name>
    <name evidence="7" type="ordered locus">Minf_2299</name>
</gene>
<name>B3E0C4_METI4</name>
<dbReference type="Gene3D" id="3.40.1170.60">
    <property type="match status" value="1"/>
</dbReference>
<evidence type="ECO:0000256" key="5">
    <source>
        <dbReference type="ARBA" id="ARBA00023236"/>
    </source>
</evidence>
<feature type="domain" description="UmuC" evidence="6">
    <location>
        <begin position="7"/>
        <end position="189"/>
    </location>
</feature>
<dbReference type="InterPro" id="IPR025188">
    <property type="entry name" value="DUF4113"/>
</dbReference>
<dbReference type="Pfam" id="PF13438">
    <property type="entry name" value="DUF4113"/>
    <property type="match status" value="1"/>
</dbReference>
<dbReference type="PANTHER" id="PTHR11076">
    <property type="entry name" value="DNA REPAIR POLYMERASE UMUC / TRANSFERASE FAMILY MEMBER"/>
    <property type="match status" value="1"/>
</dbReference>
<evidence type="ECO:0000256" key="1">
    <source>
        <dbReference type="ARBA" id="ARBA00010945"/>
    </source>
</evidence>
<dbReference type="InterPro" id="IPR043128">
    <property type="entry name" value="Rev_trsase/Diguanyl_cyclase"/>
</dbReference>
<reference evidence="7 8" key="1">
    <citation type="journal article" date="2008" name="Biol. Direct">
        <title>Complete genome sequence of the extremely acidophilic methanotroph isolate V4, Methylacidiphilum infernorum, a representative of the bacterial phylum Verrucomicrobia.</title>
        <authorList>
            <person name="Hou S."/>
            <person name="Makarova K.S."/>
            <person name="Saw J.H."/>
            <person name="Senin P."/>
            <person name="Ly B.V."/>
            <person name="Zhou Z."/>
            <person name="Ren Y."/>
            <person name="Wang J."/>
            <person name="Galperin M.Y."/>
            <person name="Omelchenko M.V."/>
            <person name="Wolf Y.I."/>
            <person name="Yutin N."/>
            <person name="Koonin E.V."/>
            <person name="Stott M.B."/>
            <person name="Mountain B.W."/>
            <person name="Crowe M.A."/>
            <person name="Smirnova A.V."/>
            <person name="Dunfield P.F."/>
            <person name="Feng L."/>
            <person name="Wang L."/>
            <person name="Alam M."/>
        </authorList>
    </citation>
    <scope>NUCLEOTIDE SEQUENCE [LARGE SCALE GENOMIC DNA]</scope>
    <source>
        <strain evidence="8">Isolate V4</strain>
    </source>
</reference>
<protein>
    <submittedName>
        <fullName evidence="7">Nucleotidyltransferase/DNA polymerase UmuC</fullName>
    </submittedName>
</protein>
<dbReference type="EMBL" id="CP000975">
    <property type="protein sequence ID" value="ACD84353.1"/>
    <property type="molecule type" value="Genomic_DNA"/>
</dbReference>
<dbReference type="Pfam" id="PF00817">
    <property type="entry name" value="IMS"/>
    <property type="match status" value="1"/>
</dbReference>
<dbReference type="HOGENOM" id="CLU_012348_3_0_0"/>
<dbReference type="GO" id="GO:0003887">
    <property type="term" value="F:DNA-directed DNA polymerase activity"/>
    <property type="evidence" value="ECO:0007669"/>
    <property type="project" value="TreeGrafter"/>
</dbReference>
<evidence type="ECO:0000313" key="7">
    <source>
        <dbReference type="EMBL" id="ACD84353.1"/>
    </source>
</evidence>
<keyword evidence="5" id="KW-0742">SOS response</keyword>
<dbReference type="eggNOG" id="COG0389">
    <property type="taxonomic scope" value="Bacteria"/>
</dbReference>
<keyword evidence="3" id="KW-0741">SOS mutagenesis</keyword>
<dbReference type="SUPFAM" id="SSF56672">
    <property type="entry name" value="DNA/RNA polymerases"/>
    <property type="match status" value="1"/>
</dbReference>
<dbReference type="GO" id="GO:0003684">
    <property type="term" value="F:damaged DNA binding"/>
    <property type="evidence" value="ECO:0007669"/>
    <property type="project" value="InterPro"/>
</dbReference>
<dbReference type="InterPro" id="IPR043502">
    <property type="entry name" value="DNA/RNA_pol_sf"/>
</dbReference>
<dbReference type="GO" id="GO:0006281">
    <property type="term" value="P:DNA repair"/>
    <property type="evidence" value="ECO:0007669"/>
    <property type="project" value="UniProtKB-KW"/>
</dbReference>
<dbReference type="InterPro" id="IPR017961">
    <property type="entry name" value="DNA_pol_Y-fam_little_finger"/>
</dbReference>
<dbReference type="PROSITE" id="PS50173">
    <property type="entry name" value="UMUC"/>
    <property type="match status" value="1"/>
</dbReference>
<dbReference type="GO" id="GO:0005829">
    <property type="term" value="C:cytosol"/>
    <property type="evidence" value="ECO:0007669"/>
    <property type="project" value="TreeGrafter"/>
</dbReference>
<dbReference type="InterPro" id="IPR001126">
    <property type="entry name" value="UmuC"/>
</dbReference>
<comment type="similarity">
    <text evidence="1">Belongs to the DNA polymerase type-Y family.</text>
</comment>
<dbReference type="CDD" id="cd01700">
    <property type="entry name" value="PolY_Pol_V_umuC"/>
    <property type="match status" value="1"/>
</dbReference>
<dbReference type="AlphaFoldDB" id="B3E0C4"/>
<dbReference type="PANTHER" id="PTHR11076:SF34">
    <property type="entry name" value="PROTEIN UMUC"/>
    <property type="match status" value="1"/>
</dbReference>
<keyword evidence="7" id="KW-0808">Transferase</keyword>
<keyword evidence="4" id="KW-0234">DNA repair</keyword>
<dbReference type="STRING" id="481448.Minf_2299"/>
<evidence type="ECO:0000313" key="8">
    <source>
        <dbReference type="Proteomes" id="UP000009149"/>
    </source>
</evidence>
<organism evidence="7 8">
    <name type="scientific">Methylacidiphilum infernorum (isolate V4)</name>
    <name type="common">Methylokorus infernorum (strain V4)</name>
    <dbReference type="NCBI Taxonomy" id="481448"/>
    <lineage>
        <taxon>Bacteria</taxon>
        <taxon>Pseudomonadati</taxon>
        <taxon>Verrucomicrobiota</taxon>
        <taxon>Methylacidiphilae</taxon>
        <taxon>Methylacidiphilales</taxon>
        <taxon>Methylacidiphilaceae</taxon>
        <taxon>Methylacidiphilum (ex Ratnadevi et al. 2023)</taxon>
    </lineage>
</organism>
<proteinExistence type="inferred from homology"/>
<sequence>MAMKKTFCLVDCDNFYVSCERLFNPGLEGKPVVVLSNNDGCIVSRSNEAKLLGIPMGAPFFRWKEFFKQQGVVALSSNYALYGDISGRLMQLLEESAPCVEIYSIDEAWIDLSAHPSPESFARELREKIRRWTGIPVTLGIAPTKTLAKVASKIAKKTTALKGMNLLFGEEEIDQALRTLEVDELWGIGARLAAKLKERGISKAVDLKNADPFKIRRLFSVMLERTVWELRAISCFGLEENVSPPKQILSSQTFGQTLFSLDELRAATAHFVKESARKLRQFGLAAHQLSVFLRHGPFPGYIESASFRFMEPIGDVIGLLEKADSLLQALYKPQRAYTKSGVILFDLLPQSCHQASFWPPEEEKERKYATLSHLLEELPKQKGKPTLRVGTELLGENWRLRFQRKTPSYTSRWEEIPAVKA</sequence>
<dbReference type="Pfam" id="PF11799">
    <property type="entry name" value="IMS_C"/>
    <property type="match status" value="1"/>
</dbReference>
<evidence type="ECO:0000256" key="2">
    <source>
        <dbReference type="ARBA" id="ARBA00022763"/>
    </source>
</evidence>
<dbReference type="GO" id="GO:0042276">
    <property type="term" value="P:error-prone translesion synthesis"/>
    <property type="evidence" value="ECO:0007669"/>
    <property type="project" value="TreeGrafter"/>
</dbReference>
<dbReference type="InterPro" id="IPR050116">
    <property type="entry name" value="DNA_polymerase-Y"/>
</dbReference>
<dbReference type="GO" id="GO:0009432">
    <property type="term" value="P:SOS response"/>
    <property type="evidence" value="ECO:0007669"/>
    <property type="project" value="UniProtKB-KW"/>
</dbReference>
<evidence type="ECO:0000256" key="3">
    <source>
        <dbReference type="ARBA" id="ARBA00023199"/>
    </source>
</evidence>
<evidence type="ECO:0000256" key="4">
    <source>
        <dbReference type="ARBA" id="ARBA00023204"/>
    </source>
</evidence>
<accession>B3E0C4</accession>
<dbReference type="Proteomes" id="UP000009149">
    <property type="component" value="Chromosome"/>
</dbReference>
<keyword evidence="2" id="KW-0227">DNA damage</keyword>
<dbReference type="Gene3D" id="1.10.150.20">
    <property type="entry name" value="5' to 3' exonuclease, C-terminal subdomain"/>
    <property type="match status" value="1"/>
</dbReference>
<dbReference type="KEGG" id="min:Minf_2299"/>
<evidence type="ECO:0000259" key="6">
    <source>
        <dbReference type="PROSITE" id="PS50173"/>
    </source>
</evidence>
<dbReference type="Gene3D" id="3.30.70.270">
    <property type="match status" value="1"/>
</dbReference>